<protein>
    <recommendedName>
        <fullName evidence="2">Cysteine protease</fullName>
    </recommendedName>
</protein>
<accession>A0A1J5QKK9</accession>
<sequence length="63" mass="6977">MIFLNPHGAPELACDHCGCRWFDRTDGNTCHECGAEVTPENLAEFAMALARFSVERAQTPLQP</sequence>
<comment type="caution">
    <text evidence="1">The sequence shown here is derived from an EMBL/GenBank/DDBJ whole genome shotgun (WGS) entry which is preliminary data.</text>
</comment>
<evidence type="ECO:0008006" key="2">
    <source>
        <dbReference type="Google" id="ProtNLM"/>
    </source>
</evidence>
<gene>
    <name evidence="1" type="ORF">GALL_341470</name>
</gene>
<reference evidence="1" key="1">
    <citation type="submission" date="2016-10" db="EMBL/GenBank/DDBJ databases">
        <title>Sequence of Gallionella enrichment culture.</title>
        <authorList>
            <person name="Poehlein A."/>
            <person name="Muehling M."/>
            <person name="Daniel R."/>
        </authorList>
    </citation>
    <scope>NUCLEOTIDE SEQUENCE</scope>
</reference>
<name>A0A1J5QKK9_9ZZZZ</name>
<dbReference type="EMBL" id="MLJW01000650">
    <property type="protein sequence ID" value="OIQ84038.1"/>
    <property type="molecule type" value="Genomic_DNA"/>
</dbReference>
<proteinExistence type="predicted"/>
<evidence type="ECO:0000313" key="1">
    <source>
        <dbReference type="EMBL" id="OIQ84038.1"/>
    </source>
</evidence>
<organism evidence="1">
    <name type="scientific">mine drainage metagenome</name>
    <dbReference type="NCBI Taxonomy" id="410659"/>
    <lineage>
        <taxon>unclassified sequences</taxon>
        <taxon>metagenomes</taxon>
        <taxon>ecological metagenomes</taxon>
    </lineage>
</organism>
<dbReference type="AlphaFoldDB" id="A0A1J5QKK9"/>